<organism evidence="2 3">
    <name type="scientific">Microbacterium oleivorans</name>
    <dbReference type="NCBI Taxonomy" id="273677"/>
    <lineage>
        <taxon>Bacteria</taxon>
        <taxon>Bacillati</taxon>
        <taxon>Actinomycetota</taxon>
        <taxon>Actinomycetes</taxon>
        <taxon>Micrococcales</taxon>
        <taxon>Microbacteriaceae</taxon>
        <taxon>Microbacterium</taxon>
    </lineage>
</organism>
<reference evidence="2 3" key="1">
    <citation type="submission" date="2019-03" db="EMBL/GenBank/DDBJ databases">
        <title>Genome Sequencing and Assembly of Various Microbes Isolated from Partially Reclaimed Soil and Acid Mine Drainage (AMD) Site.</title>
        <authorList>
            <person name="Steinbock B."/>
            <person name="Bechtold R."/>
            <person name="Sevigny J.L."/>
            <person name="Thomas D."/>
            <person name="Cuthill L.R."/>
            <person name="Aveiro Johannsen E.J."/>
            <person name="Thomas K."/>
            <person name="Ghosh A."/>
        </authorList>
    </citation>
    <scope>NUCLEOTIDE SEQUENCE [LARGE SCALE GENOMIC DNA]</scope>
    <source>
        <strain evidence="2 3">F-B2</strain>
    </source>
</reference>
<accession>A0A4R5YFR5</accession>
<name>A0A4R5YFR5_9MICO</name>
<evidence type="ECO:0000313" key="2">
    <source>
        <dbReference type="EMBL" id="TDL43833.1"/>
    </source>
</evidence>
<dbReference type="Proteomes" id="UP000295633">
    <property type="component" value="Unassembled WGS sequence"/>
</dbReference>
<feature type="domain" description="IPT/TIG" evidence="1">
    <location>
        <begin position="172"/>
        <end position="244"/>
    </location>
</feature>
<dbReference type="Gene3D" id="2.60.40.10">
    <property type="entry name" value="Immunoglobulins"/>
    <property type="match status" value="1"/>
</dbReference>
<dbReference type="AlphaFoldDB" id="A0A4R5YFR5"/>
<evidence type="ECO:0000313" key="3">
    <source>
        <dbReference type="Proteomes" id="UP000295633"/>
    </source>
</evidence>
<dbReference type="EMBL" id="SMZX01000002">
    <property type="protein sequence ID" value="TDL43833.1"/>
    <property type="molecule type" value="Genomic_DNA"/>
</dbReference>
<proteinExistence type="predicted"/>
<gene>
    <name evidence="2" type="ORF">E2R54_11630</name>
</gene>
<dbReference type="Pfam" id="PF01833">
    <property type="entry name" value="TIG"/>
    <property type="match status" value="1"/>
</dbReference>
<sequence length="246" mass="25616">MNRVPLPAGTALGKSFEYGLDLNLGLYASPVWQAIRRMSGYAPTFPPTREDVATYDDEGGPNEDVTARSFAAAFTVQVNRLLSSGLYLPEVEKILAAAKSSGEAAVLDIRWYHKPVLGTPNPNDAGRAFVTVEASRQNTGNSSNEILSVSLTGKGSYLPIANPYNPLGSGIPTISSVAGDGGGMITIDGTGMLDVSNVTIDDVAVEHLPINAGTVVAQLPDGATGDIEIVVTNAAGASQAYTYTLL</sequence>
<protein>
    <recommendedName>
        <fullName evidence="1">IPT/TIG domain-containing protein</fullName>
    </recommendedName>
</protein>
<comment type="caution">
    <text evidence="2">The sequence shown here is derived from an EMBL/GenBank/DDBJ whole genome shotgun (WGS) entry which is preliminary data.</text>
</comment>
<dbReference type="GO" id="GO:0005975">
    <property type="term" value="P:carbohydrate metabolic process"/>
    <property type="evidence" value="ECO:0007669"/>
    <property type="project" value="UniProtKB-ARBA"/>
</dbReference>
<dbReference type="InterPro" id="IPR014756">
    <property type="entry name" value="Ig_E-set"/>
</dbReference>
<dbReference type="NCBIfam" id="NF047353">
    <property type="entry name" value="tube_lmo2291"/>
    <property type="match status" value="1"/>
</dbReference>
<dbReference type="InterPro" id="IPR002909">
    <property type="entry name" value="IPT_dom"/>
</dbReference>
<dbReference type="RefSeq" id="WP_133399834.1">
    <property type="nucleotide sequence ID" value="NZ_SMZX01000002.1"/>
</dbReference>
<dbReference type="InterPro" id="IPR013783">
    <property type="entry name" value="Ig-like_fold"/>
</dbReference>
<dbReference type="SUPFAM" id="SSF81296">
    <property type="entry name" value="E set domains"/>
    <property type="match status" value="1"/>
</dbReference>
<evidence type="ECO:0000259" key="1">
    <source>
        <dbReference type="Pfam" id="PF01833"/>
    </source>
</evidence>